<proteinExistence type="predicted"/>
<dbReference type="PANTHER" id="PTHR21419:SF36">
    <property type="entry name" value="PROTEIN FAM234A-LIKE"/>
    <property type="match status" value="1"/>
</dbReference>
<feature type="region of interest" description="Disordered" evidence="5">
    <location>
        <begin position="712"/>
        <end position="737"/>
    </location>
</feature>
<dbReference type="EMBL" id="CAXIEN010000282">
    <property type="protein sequence ID" value="CAL1291433.1"/>
    <property type="molecule type" value="Genomic_DNA"/>
</dbReference>
<protein>
    <recommendedName>
        <fullName evidence="7">FAM234A/B beta-propeller domain-containing protein</fullName>
    </recommendedName>
</protein>
<organism evidence="8 9">
    <name type="scientific">Larinioides sclopetarius</name>
    <dbReference type="NCBI Taxonomy" id="280406"/>
    <lineage>
        <taxon>Eukaryota</taxon>
        <taxon>Metazoa</taxon>
        <taxon>Ecdysozoa</taxon>
        <taxon>Arthropoda</taxon>
        <taxon>Chelicerata</taxon>
        <taxon>Arachnida</taxon>
        <taxon>Araneae</taxon>
        <taxon>Araneomorphae</taxon>
        <taxon>Entelegynae</taxon>
        <taxon>Araneoidea</taxon>
        <taxon>Araneidae</taxon>
        <taxon>Larinioides</taxon>
    </lineage>
</organism>
<evidence type="ECO:0000256" key="1">
    <source>
        <dbReference type="ARBA" id="ARBA00004167"/>
    </source>
</evidence>
<keyword evidence="3 6" id="KW-1133">Transmembrane helix</keyword>
<feature type="compositionally biased region" description="Basic residues" evidence="5">
    <location>
        <begin position="720"/>
        <end position="731"/>
    </location>
</feature>
<evidence type="ECO:0000256" key="4">
    <source>
        <dbReference type="ARBA" id="ARBA00023136"/>
    </source>
</evidence>
<comment type="subcellular location">
    <subcellularLocation>
        <location evidence="1">Membrane</location>
        <topology evidence="1">Single-pass membrane protein</topology>
    </subcellularLocation>
</comment>
<dbReference type="InterPro" id="IPR028994">
    <property type="entry name" value="Integrin_alpha_N"/>
</dbReference>
<evidence type="ECO:0000256" key="3">
    <source>
        <dbReference type="ARBA" id="ARBA00022989"/>
    </source>
</evidence>
<name>A0AAV2B5D8_9ARAC</name>
<reference evidence="8 9" key="1">
    <citation type="submission" date="2024-04" db="EMBL/GenBank/DDBJ databases">
        <authorList>
            <person name="Rising A."/>
            <person name="Reimegard J."/>
            <person name="Sonavane S."/>
            <person name="Akerstrom W."/>
            <person name="Nylinder S."/>
            <person name="Hedman E."/>
            <person name="Kallberg Y."/>
        </authorList>
    </citation>
    <scope>NUCLEOTIDE SEQUENCE [LARGE SCALE GENOMIC DNA]</scope>
</reference>
<dbReference type="PANTHER" id="PTHR21419">
    <property type="match status" value="1"/>
</dbReference>
<evidence type="ECO:0000256" key="5">
    <source>
        <dbReference type="SAM" id="MobiDB-lite"/>
    </source>
</evidence>
<sequence>MMSSYKEHLDLKGLDDEDDLSDDEVFTQGGKSIPLEENGVNKPLMAPRLRNKDTLHTKVRKVPSLRVIWAPIFYFLVTLSSIISLICLVVFLINIFMKNISSHDHNNHIKGTKLLPCAKVTTRDVWVKTFPMLTTETAIRLNDVNSDGVEDIILGFGTGADAFYYPKVVCHVYFPKSKDECGGGILALDGKTGNEIWRHYSAHEIFAINCNVDLNGDDIKDCLGGGRMAGFNAINGKDGTLLWEFDDQNAKIDASNVYTPQYITDVDFDGIPDLVVIHGGDPLKEPGSETRLVGRLLVVSGKTGRVLKWVQVPDERESYYSPQVMIHPDGSKLLLFGTGGETHGGSLWVMKLKHLLTGEINMAEKIYTDNFKGIMTPPVLVDITGDGIRDIVMAMFNSSVIAFDGLTFSKLWEYHQPSSESYSTPGVGYFNNDTVPDFIINYQTGPGFPIYYYTQTTILDGRNGKPLLPKPIKMVVGTQTSPLVINVSGKGNDIFLYWVSDCHGVQNKSDLEFDFLKGTSVHDQSRADFCKLRFKEKLYTRMYALSSHMSVPGTIVYDSDSRKSTEYSNPINYTALGLEFLYRHPGYQEDYQLYLENENPDYENRILQQDFNDLTNRYDDVQLEKLLSNEKALERKYSDQNEYSIPEYQSDGRLYPQYYMQQPNTGSERYYPLDYRQVPERYAIVKKPRPRKINSGWPVQYLPISQDMSNLVPRSGYTNRGKRTRMKRSKKYSSQSVRKVPFVRNRRHVGPHDGGGIQRVISTGTLAPSISKGSNGIDLIYATFWFYPSETQGLLPEDKECIQSRMKLEKERFDPSNAYYGMDHDAYEDMVTEECLKKSGHFKNDRNLKKGYNPFNRQMGQMTVYRTHISCACPVVDKASKHKCAKILPFEEQMWTSYMGFYGNCVAKQRHIL</sequence>
<evidence type="ECO:0000256" key="6">
    <source>
        <dbReference type="SAM" id="Phobius"/>
    </source>
</evidence>
<feature type="domain" description="FAM234A/B beta-propeller" evidence="7">
    <location>
        <begin position="126"/>
        <end position="474"/>
    </location>
</feature>
<dbReference type="Proteomes" id="UP001497382">
    <property type="component" value="Unassembled WGS sequence"/>
</dbReference>
<keyword evidence="9" id="KW-1185">Reference proteome</keyword>
<accession>A0AAV2B5D8</accession>
<keyword evidence="4 6" id="KW-0472">Membrane</keyword>
<gene>
    <name evidence="8" type="ORF">LARSCL_LOCUS17081</name>
</gene>
<dbReference type="Pfam" id="PF23727">
    <property type="entry name" value="Beta-prop_FAM234A_B"/>
    <property type="match status" value="1"/>
</dbReference>
<dbReference type="InterPro" id="IPR045232">
    <property type="entry name" value="FAM234"/>
</dbReference>
<keyword evidence="2 6" id="KW-0812">Transmembrane</keyword>
<evidence type="ECO:0000313" key="8">
    <source>
        <dbReference type="EMBL" id="CAL1291433.1"/>
    </source>
</evidence>
<evidence type="ECO:0000259" key="7">
    <source>
        <dbReference type="Pfam" id="PF23727"/>
    </source>
</evidence>
<comment type="caution">
    <text evidence="8">The sequence shown here is derived from an EMBL/GenBank/DDBJ whole genome shotgun (WGS) entry which is preliminary data.</text>
</comment>
<dbReference type="InterPro" id="IPR015943">
    <property type="entry name" value="WD40/YVTN_repeat-like_dom_sf"/>
</dbReference>
<dbReference type="GO" id="GO:0016020">
    <property type="term" value="C:membrane"/>
    <property type="evidence" value="ECO:0007669"/>
    <property type="project" value="UniProtKB-SubCell"/>
</dbReference>
<dbReference type="SUPFAM" id="SSF69318">
    <property type="entry name" value="Integrin alpha N-terminal domain"/>
    <property type="match status" value="1"/>
</dbReference>
<dbReference type="Gene3D" id="2.130.10.10">
    <property type="entry name" value="YVTN repeat-like/Quinoprotein amine dehydrogenase"/>
    <property type="match status" value="1"/>
</dbReference>
<evidence type="ECO:0000313" key="9">
    <source>
        <dbReference type="Proteomes" id="UP001497382"/>
    </source>
</evidence>
<evidence type="ECO:0000256" key="2">
    <source>
        <dbReference type="ARBA" id="ARBA00022692"/>
    </source>
</evidence>
<dbReference type="AlphaFoldDB" id="A0AAV2B5D8"/>
<dbReference type="InterPro" id="IPR055409">
    <property type="entry name" value="Beta-prop_FAM234A_B"/>
</dbReference>
<feature type="transmembrane region" description="Helical" evidence="6">
    <location>
        <begin position="67"/>
        <end position="97"/>
    </location>
</feature>